<dbReference type="AlphaFoldDB" id="A0A3E2HNT7"/>
<evidence type="ECO:0000256" key="1">
    <source>
        <dbReference type="SAM" id="SignalP"/>
    </source>
</evidence>
<feature type="domain" description="Ricin B lectin" evidence="2">
    <location>
        <begin position="354"/>
        <end position="501"/>
    </location>
</feature>
<keyword evidence="1" id="KW-0732">Signal</keyword>
<reference evidence="3 4" key="1">
    <citation type="submission" date="2018-05" db="EMBL/GenBank/DDBJ databases">
        <title>Draft genome sequence of Scytalidium lignicola DSM 105466, a ubiquitous saprotrophic fungus.</title>
        <authorList>
            <person name="Buettner E."/>
            <person name="Gebauer A.M."/>
            <person name="Hofrichter M."/>
            <person name="Liers C."/>
            <person name="Kellner H."/>
        </authorList>
    </citation>
    <scope>NUCLEOTIDE SEQUENCE [LARGE SCALE GENOMIC DNA]</scope>
    <source>
        <strain evidence="3 4">DSM 105466</strain>
    </source>
</reference>
<dbReference type="OrthoDB" id="5383818at2759"/>
<protein>
    <recommendedName>
        <fullName evidence="2">Ricin B lectin domain-containing protein</fullName>
    </recommendedName>
</protein>
<dbReference type="Gene3D" id="2.80.10.50">
    <property type="match status" value="2"/>
</dbReference>
<feature type="non-terminal residue" evidence="3">
    <location>
        <position position="502"/>
    </location>
</feature>
<keyword evidence="4" id="KW-1185">Reference proteome</keyword>
<feature type="chain" id="PRO_5017677726" description="Ricin B lectin domain-containing protein" evidence="1">
    <location>
        <begin position="19"/>
        <end position="502"/>
    </location>
</feature>
<organism evidence="3 4">
    <name type="scientific">Scytalidium lignicola</name>
    <name type="common">Hyphomycete</name>
    <dbReference type="NCBI Taxonomy" id="5539"/>
    <lineage>
        <taxon>Eukaryota</taxon>
        <taxon>Fungi</taxon>
        <taxon>Dikarya</taxon>
        <taxon>Ascomycota</taxon>
        <taxon>Pezizomycotina</taxon>
        <taxon>Leotiomycetes</taxon>
        <taxon>Leotiomycetes incertae sedis</taxon>
        <taxon>Scytalidium</taxon>
    </lineage>
</organism>
<dbReference type="PROSITE" id="PS50231">
    <property type="entry name" value="RICIN_B_LECTIN"/>
    <property type="match status" value="2"/>
</dbReference>
<name>A0A3E2HNT7_SCYLI</name>
<dbReference type="InterPro" id="IPR000772">
    <property type="entry name" value="Ricin_B_lectin"/>
</dbReference>
<evidence type="ECO:0000259" key="2">
    <source>
        <dbReference type="SMART" id="SM00458"/>
    </source>
</evidence>
<dbReference type="SMART" id="SM00458">
    <property type="entry name" value="RICIN"/>
    <property type="match status" value="2"/>
</dbReference>
<accession>A0A3E2HNT7</accession>
<comment type="caution">
    <text evidence="3">The sequence shown here is derived from an EMBL/GenBank/DDBJ whole genome shotgun (WGS) entry which is preliminary data.</text>
</comment>
<dbReference type="CDD" id="cd00161">
    <property type="entry name" value="beta-trefoil_Ricin-like"/>
    <property type="match status" value="2"/>
</dbReference>
<feature type="signal peptide" evidence="1">
    <location>
        <begin position="1"/>
        <end position="18"/>
    </location>
</feature>
<dbReference type="InterPro" id="IPR035992">
    <property type="entry name" value="Ricin_B-like_lectins"/>
</dbReference>
<feature type="non-terminal residue" evidence="3">
    <location>
        <position position="1"/>
    </location>
</feature>
<evidence type="ECO:0000313" key="4">
    <source>
        <dbReference type="Proteomes" id="UP000258309"/>
    </source>
</evidence>
<feature type="domain" description="Ricin B lectin" evidence="2">
    <location>
        <begin position="52"/>
        <end position="196"/>
    </location>
</feature>
<dbReference type="Proteomes" id="UP000258309">
    <property type="component" value="Unassembled WGS sequence"/>
</dbReference>
<gene>
    <name evidence="3" type="ORF">B7463_g1308</name>
</gene>
<dbReference type="EMBL" id="NCSJ02000013">
    <property type="protein sequence ID" value="RFU35045.1"/>
    <property type="molecule type" value="Genomic_DNA"/>
</dbReference>
<dbReference type="OMA" id="LTQACFN"/>
<dbReference type="SUPFAM" id="SSF50370">
    <property type="entry name" value="Ricin B-like lectins"/>
    <property type="match status" value="2"/>
</dbReference>
<evidence type="ECO:0000313" key="3">
    <source>
        <dbReference type="EMBL" id="RFU35045.1"/>
    </source>
</evidence>
<dbReference type="STRING" id="5539.A0A3E2HNT7"/>
<proteinExistence type="predicted"/>
<sequence length="502" mass="50858">MIVPLTTLLLSAAAGTYAAPFLLEERNVTSLDQQAFEEAQQRDDTATRAFSSVPIKTSNGQCLFVDLLSGDFRANLNPIQVGNCDGSTGQAWDVITAGKHNNVAGAMLVVNTLTQACMNFDPRRAAGDQAIMFSCGGRADGSGQVTSSQLFPFSGGSGPLSLSPENQSGTCFTVSGDVIDVASCNSADANQSFTFGGSEASSTPAASSVSVPDNVAAVSTDVAVASAASAAPTPCGGQTSVTVTVTVTGDVDDTGAATATVESAAATSDAVTTSDVIAATSAVAATSAASSPVEVAASNVASSQAVTTDPPSVSGVPDFNPTTPVSVSRAGGVLQPSAAAQSQERDNTATRAFTSVSLKASNGQCLFIDPTAGDFRENLIPIALQDCDGSPNEKFDFLTQGVHNNAQNSTLIVSSLMNGCVNFDPRRAAGDTVIMFSCGGRADGDSQTTNSQLFPFSAATNTNSIVLAPENGNGQVCLVPLNGKLDQTTCDGSADQEFTIVQ</sequence>